<gene>
    <name evidence="1" type="ORF">N7G274_006614</name>
</gene>
<evidence type="ECO:0000313" key="2">
    <source>
        <dbReference type="Proteomes" id="UP001590950"/>
    </source>
</evidence>
<accession>A0ABR4A6E5</accession>
<reference evidence="1 2" key="1">
    <citation type="submission" date="2024-09" db="EMBL/GenBank/DDBJ databases">
        <title>Rethinking Asexuality: The Enigmatic Case of Functional Sexual Genes in Lepraria (Stereocaulaceae).</title>
        <authorList>
            <person name="Doellman M."/>
            <person name="Sun Y."/>
            <person name="Barcenas-Pena A."/>
            <person name="Lumbsch H.T."/>
            <person name="Grewe F."/>
        </authorList>
    </citation>
    <scope>NUCLEOTIDE SEQUENCE [LARGE SCALE GENOMIC DNA]</scope>
    <source>
        <strain evidence="1 2">Mercado 3170</strain>
    </source>
</reference>
<name>A0ABR4A6E5_9LECA</name>
<proteinExistence type="predicted"/>
<comment type="caution">
    <text evidence="1">The sequence shown here is derived from an EMBL/GenBank/DDBJ whole genome shotgun (WGS) entry which is preliminary data.</text>
</comment>
<organism evidence="1 2">
    <name type="scientific">Stereocaulon virgatum</name>
    <dbReference type="NCBI Taxonomy" id="373712"/>
    <lineage>
        <taxon>Eukaryota</taxon>
        <taxon>Fungi</taxon>
        <taxon>Dikarya</taxon>
        <taxon>Ascomycota</taxon>
        <taxon>Pezizomycotina</taxon>
        <taxon>Lecanoromycetes</taxon>
        <taxon>OSLEUM clade</taxon>
        <taxon>Lecanoromycetidae</taxon>
        <taxon>Lecanorales</taxon>
        <taxon>Lecanorineae</taxon>
        <taxon>Stereocaulaceae</taxon>
        <taxon>Stereocaulon</taxon>
    </lineage>
</organism>
<protein>
    <submittedName>
        <fullName evidence="1">Uncharacterized protein</fullName>
    </submittedName>
</protein>
<sequence>MSRSRSWSLTSSMPPNLILQLTGTVVIYLQDVKDASEDRQRIFTEVTSATGTLYCLKDLADREQERSPLTSAARLLAVEDGPFSQFKQALERLSSKLVPVTGLKKAGKTLTWPFQKREVSDILNVIERQKTYFVLALQNKDLYVLEALPRLALIVAFYSLCSGRI</sequence>
<evidence type="ECO:0000313" key="1">
    <source>
        <dbReference type="EMBL" id="KAL2040635.1"/>
    </source>
</evidence>
<dbReference type="EMBL" id="JBEFKJ010000020">
    <property type="protein sequence ID" value="KAL2040635.1"/>
    <property type="molecule type" value="Genomic_DNA"/>
</dbReference>
<dbReference type="Proteomes" id="UP001590950">
    <property type="component" value="Unassembled WGS sequence"/>
</dbReference>
<keyword evidence="2" id="KW-1185">Reference proteome</keyword>